<gene>
    <name evidence="10" type="ORF">SAMN02745911_1438</name>
</gene>
<keyword evidence="5 10" id="KW-0067">ATP-binding</keyword>
<evidence type="ECO:0000256" key="5">
    <source>
        <dbReference type="ARBA" id="ARBA00022840"/>
    </source>
</evidence>
<keyword evidence="3" id="KW-1003">Cell membrane</keyword>
<evidence type="ECO:0000256" key="6">
    <source>
        <dbReference type="ARBA" id="ARBA00022967"/>
    </source>
</evidence>
<dbReference type="InterPro" id="IPR045865">
    <property type="entry name" value="ACT-like_dom_sf"/>
</dbReference>
<dbReference type="Pfam" id="PF09383">
    <property type="entry name" value="NIL"/>
    <property type="match status" value="1"/>
</dbReference>
<dbReference type="PANTHER" id="PTHR43166:SF30">
    <property type="entry name" value="METHIONINE IMPORT ATP-BINDING PROTEIN METN"/>
    <property type="match status" value="1"/>
</dbReference>
<keyword evidence="4" id="KW-0547">Nucleotide-binding</keyword>
<reference evidence="10 11" key="1">
    <citation type="submission" date="2016-11" db="EMBL/GenBank/DDBJ databases">
        <authorList>
            <person name="Varghese N."/>
            <person name="Submissions S."/>
        </authorList>
    </citation>
    <scope>NUCLEOTIDE SEQUENCE [LARGE SCALE GENOMIC DNA]</scope>
    <source>
        <strain evidence="10 11">DSM 21988</strain>
    </source>
</reference>
<dbReference type="GO" id="GO:0005524">
    <property type="term" value="F:ATP binding"/>
    <property type="evidence" value="ECO:0007669"/>
    <property type="project" value="UniProtKB-KW"/>
</dbReference>
<evidence type="ECO:0000256" key="4">
    <source>
        <dbReference type="ARBA" id="ARBA00022741"/>
    </source>
</evidence>
<sequence length="351" mass="37091">MVSPGHSDQTSHARPILRLAGVSKRFGTHAAISDIDLAVGKGEIVGIIGRSGAGKSTLIRCINGLEKPDSGTVEVEGRAIEGLSETGLQPVRRRIGMIFQHFNLLANKTVAENVALPLKIGGHGRAARRQRVAELLDLVGLTGREDRYPAQLSGGQKQRVGIARALAADPVLLLSDEATSALDPETTEQILRLLADINRRLGLTIALITHEMDVIRRIAGRVVVLDGGRIVEQGETWRVFAAPTAPETVALLSSVMPEAPLGDGGALPALTEGETLLRLDLGGENARKPFLSEIALRHGASARILGGGVEDVQGQPVGRLFIGVTPRAAAELPDVIASLSAYALRVEVIAR</sequence>
<evidence type="ECO:0000259" key="9">
    <source>
        <dbReference type="PROSITE" id="PS50893"/>
    </source>
</evidence>
<dbReference type="Proteomes" id="UP000184290">
    <property type="component" value="Unassembled WGS sequence"/>
</dbReference>
<accession>A0ABY1IDM8</accession>
<dbReference type="SUPFAM" id="SSF52540">
    <property type="entry name" value="P-loop containing nucleoside triphosphate hydrolases"/>
    <property type="match status" value="1"/>
</dbReference>
<dbReference type="SMART" id="SM00382">
    <property type="entry name" value="AAA"/>
    <property type="match status" value="1"/>
</dbReference>
<evidence type="ECO:0000256" key="8">
    <source>
        <dbReference type="ARBA" id="ARBA00023136"/>
    </source>
</evidence>
<dbReference type="SUPFAM" id="SSF55021">
    <property type="entry name" value="ACT-like"/>
    <property type="match status" value="1"/>
</dbReference>
<keyword evidence="11" id="KW-1185">Reference proteome</keyword>
<evidence type="ECO:0000256" key="1">
    <source>
        <dbReference type="ARBA" id="ARBA00005417"/>
    </source>
</evidence>
<dbReference type="Gene3D" id="3.40.50.300">
    <property type="entry name" value="P-loop containing nucleotide triphosphate hydrolases"/>
    <property type="match status" value="1"/>
</dbReference>
<comment type="caution">
    <text evidence="10">The sequence shown here is derived from an EMBL/GenBank/DDBJ whole genome shotgun (WGS) entry which is preliminary data.</text>
</comment>
<dbReference type="InterPro" id="IPR050086">
    <property type="entry name" value="MetN_ABC_transporter-like"/>
</dbReference>
<keyword evidence="7" id="KW-0029">Amino-acid transport</keyword>
<dbReference type="PROSITE" id="PS50893">
    <property type="entry name" value="ABC_TRANSPORTER_2"/>
    <property type="match status" value="1"/>
</dbReference>
<keyword evidence="6" id="KW-1278">Translocase</keyword>
<evidence type="ECO:0000256" key="3">
    <source>
        <dbReference type="ARBA" id="ARBA00022475"/>
    </source>
</evidence>
<dbReference type="InterPro" id="IPR018449">
    <property type="entry name" value="NIL_domain"/>
</dbReference>
<keyword evidence="8" id="KW-0472">Membrane</keyword>
<feature type="domain" description="ABC transporter" evidence="9">
    <location>
        <begin position="17"/>
        <end position="252"/>
    </location>
</feature>
<protein>
    <submittedName>
        <fullName evidence="10">D-methionine transport system ATP-binding protein</fullName>
    </submittedName>
</protein>
<evidence type="ECO:0000256" key="2">
    <source>
        <dbReference type="ARBA" id="ARBA00022448"/>
    </source>
</evidence>
<dbReference type="InterPro" id="IPR003593">
    <property type="entry name" value="AAA+_ATPase"/>
</dbReference>
<comment type="similarity">
    <text evidence="1">Belongs to the ABC transporter superfamily.</text>
</comment>
<proteinExistence type="inferred from homology"/>
<dbReference type="SMART" id="SM00930">
    <property type="entry name" value="NIL"/>
    <property type="match status" value="1"/>
</dbReference>
<evidence type="ECO:0000313" key="10">
    <source>
        <dbReference type="EMBL" id="SHJ02581.1"/>
    </source>
</evidence>
<evidence type="ECO:0000313" key="11">
    <source>
        <dbReference type="Proteomes" id="UP000184290"/>
    </source>
</evidence>
<organism evidence="10 11">
    <name type="scientific">Aureimonas altamirensis DSM 21988</name>
    <dbReference type="NCBI Taxonomy" id="1121026"/>
    <lineage>
        <taxon>Bacteria</taxon>
        <taxon>Pseudomonadati</taxon>
        <taxon>Pseudomonadota</taxon>
        <taxon>Alphaproteobacteria</taxon>
        <taxon>Hyphomicrobiales</taxon>
        <taxon>Aurantimonadaceae</taxon>
        <taxon>Aureimonas</taxon>
    </lineage>
</organism>
<dbReference type="Pfam" id="PF00005">
    <property type="entry name" value="ABC_tran"/>
    <property type="match status" value="1"/>
</dbReference>
<dbReference type="InterPro" id="IPR003439">
    <property type="entry name" value="ABC_transporter-like_ATP-bd"/>
</dbReference>
<dbReference type="EMBL" id="FQZC01000002">
    <property type="protein sequence ID" value="SHJ02581.1"/>
    <property type="molecule type" value="Genomic_DNA"/>
</dbReference>
<evidence type="ECO:0000256" key="7">
    <source>
        <dbReference type="ARBA" id="ARBA00022970"/>
    </source>
</evidence>
<dbReference type="Gene3D" id="3.30.70.260">
    <property type="match status" value="1"/>
</dbReference>
<dbReference type="PANTHER" id="PTHR43166">
    <property type="entry name" value="AMINO ACID IMPORT ATP-BINDING PROTEIN"/>
    <property type="match status" value="1"/>
</dbReference>
<name>A0ABY1IDM8_9HYPH</name>
<dbReference type="InterPro" id="IPR041701">
    <property type="entry name" value="MetN_ABC"/>
</dbReference>
<dbReference type="CDD" id="cd03258">
    <property type="entry name" value="ABC_MetN_methionine_transporter"/>
    <property type="match status" value="1"/>
</dbReference>
<keyword evidence="2" id="KW-0813">Transport</keyword>
<dbReference type="PROSITE" id="PS00211">
    <property type="entry name" value="ABC_TRANSPORTER_1"/>
    <property type="match status" value="1"/>
</dbReference>
<dbReference type="InterPro" id="IPR017871">
    <property type="entry name" value="ABC_transporter-like_CS"/>
</dbReference>
<dbReference type="InterPro" id="IPR027417">
    <property type="entry name" value="P-loop_NTPase"/>
</dbReference>
<dbReference type="RefSeq" id="WP_060605540.1">
    <property type="nucleotide sequence ID" value="NZ_FQZC01000002.1"/>
</dbReference>